<feature type="compositionally biased region" description="Basic and acidic residues" evidence="2">
    <location>
        <begin position="134"/>
        <end position="154"/>
    </location>
</feature>
<feature type="region of interest" description="Disordered" evidence="2">
    <location>
        <begin position="1990"/>
        <end position="2016"/>
    </location>
</feature>
<dbReference type="RefSeq" id="XP_002743742.1">
    <property type="nucleotide sequence ID" value="XM_002743696.6"/>
</dbReference>
<dbReference type="RefSeq" id="XP_054096381.1">
    <property type="nucleotide sequence ID" value="XM_054240406.1"/>
</dbReference>
<accession>F7GJQ7</accession>
<dbReference type="HOGENOM" id="CLU_001409_0_0_1"/>
<dbReference type="PANTHER" id="PTHR14522">
    <property type="entry name" value="EMO2-RELATED"/>
    <property type="match status" value="1"/>
</dbReference>
<evidence type="ECO:0000256" key="2">
    <source>
        <dbReference type="SAM" id="MobiDB-lite"/>
    </source>
</evidence>
<evidence type="ECO:0000259" key="3">
    <source>
        <dbReference type="Pfam" id="PF15386"/>
    </source>
</evidence>
<feature type="region of interest" description="Disordered" evidence="2">
    <location>
        <begin position="716"/>
        <end position="737"/>
    </location>
</feature>
<feature type="region of interest" description="Disordered" evidence="2">
    <location>
        <begin position="134"/>
        <end position="155"/>
    </location>
</feature>
<feature type="compositionally biased region" description="Polar residues" evidence="2">
    <location>
        <begin position="1588"/>
        <end position="1601"/>
    </location>
</feature>
<dbReference type="InterPro" id="IPR028149">
    <property type="entry name" value="Tantalus-like"/>
</dbReference>
<dbReference type="RefSeq" id="XP_009007886.1">
    <property type="nucleotide sequence ID" value="XM_009009638.4"/>
</dbReference>
<dbReference type="RefSeq" id="XP_035126148.1">
    <property type="nucleotide sequence ID" value="XM_035270257.2"/>
</dbReference>
<dbReference type="Ensembl" id="ENSCJAT00000021742.5">
    <property type="protein sequence ID" value="ENSCJAP00000020570.2"/>
    <property type="gene ID" value="ENSCJAG00000011163.5"/>
</dbReference>
<dbReference type="EMBL" id="GAMP01003454">
    <property type="protein sequence ID" value="JAB49301.1"/>
    <property type="molecule type" value="mRNA"/>
</dbReference>
<keyword evidence="1" id="KW-0597">Phosphoprotein</keyword>
<dbReference type="RefSeq" id="XP_035126157.1">
    <property type="nucleotide sequence ID" value="XM_035270266.2"/>
</dbReference>
<feature type="compositionally biased region" description="Basic and acidic residues" evidence="2">
    <location>
        <begin position="1337"/>
        <end position="1348"/>
    </location>
</feature>
<sequence length="2155" mass="238143">MLSSGVETQPVPLDSSMSAVVQELYSELPVSVSKELHADPEPSVIPDVKPGASSSLLSQSSALPLELQRIHAESCCEENYETLDHGSEPGRYGLVDSTAGGSVASGILDRANRSKSMEPKVFRDQGGQMEIIKEPSEGTKEDPHQHSTAAEEKISASQEDILMQSSKELLHVDLPEDFPRSREGNVQITAETLLKSTEVQGMKTSGTKMDNNEGHKNGNVISQLDDLSAGCSEFPEVDKIVTSDQVSETSTLVTLEPLTFVDLGLTEATPKEEESEELKSCPWLSLSGNSAISNVENRKEELCKLNLVCEADDNHQQIHGHHNEQPSSACDSPTATGPLKENCEVSCFTSDLSGPESRTESLENCGFEGGGLLKRSPEKTDYSYFYGGDDQRKNLPSREKNKEQLLIPRSERGGPFLINARQPEKEISGLSGEKEPIVSSKENIHNNYCIRDSLHTGSSSSLMPNSFTEATEVMLNKNDLKITLHVQGNLTYPEDHKETFTNMSHPGRYSEESSLSSLMQIEESEQTTPIEPNLLSKSFYTKNYNSLVTIQRNLESNSQLNETSCNDFLFERKSIVSLMPEDQISPVSEVLKPKKGTALLPLSPEFDYRPESEKVTQTSHDDIPIFDEQSIACEMNELSCTNELVVNKVESECVLSQQVFLNSQDHAKLPTDSVMHLNKEMPLKTGKDAQQSHHPPLEGGADVTAVTQTVPIQTKMKDVSSPGNKTCGASSNNPTLNIKPVSLERKKEMADSGTKALHSRLLSNKRDAAGFPQVVSVIECHSVQSQDISSCHCIRKHVSEENMCSACAAFKSSKINLQVDNSLITKYKNAFQHSHHHCQGAGDSVEKSSCKVSYTSEERELDGKETNGSLPGNKIRNKMTADLLNSGISNKTIYTSSNIKPSEEGLEGKEQDISKETVFCKYNISDHAIQELNQTVNIPSPEKMLDQSPPVMFSSFKNVKAVETLNQVNHKADEVLDSQSNQNRPDECRSEGQSAKETLGSDQRETVTKLQGEVSHNQKDLLVSSGSNNSLPCGSPKKDNLKGDIVKISGCDESTEGMANIVYTDCNNKPTEGVLDVKASNPLDCARQERLAFQEDSRSTLYQRELDAAHIATIGHDSNFSDAAASIVGFLELKKSYEENICRSLKDCEMEKCPDSCAHEMESVADHESNNRILDRVKMSLNHIHYGQQDKETSLRETQEMTEGSRLEISSEFGKESTFGISSKELMSCHDESSGSLGILKSIEIMPSQQNSETNNNSEETDLKNLFKPKDGEMLCENVKDCIVLPEMKEGVSRDRSNSSDGDSICTCVEKNACKACHSHGNSSDRYLPLTVKTETKVKGEETQEHQRGPPGDLTVGEQSEEMGTRETGGGYHVNNISQTHIKCRKMLSHSEKQQSTEVLDYMLQKEEESIHQKEAHMISEQCISSSLLLDDAQNKNQPKVDKDESTMINEITLAQLAKNSIVAQTQKLEDQKEVSLNHPFKKYIESCTSSCLLGAPQKAQDPSSAGCDQIRGAFAKKEMLPLKKQPHRTCKKVSSQEQSSVGRKIGKIRSSAFLKSSSNPNPTKAHRLLSLCTVSAPTRLEPEAAPTKSSISHIPKQTTIPCHPLRSPNFRKPTKESALLDKLSILASKLAPAMKTQKLRYQRCSSELLPMAKSFKRLRYKRLLDGFSYNTAQLNPYLAASGWDKRPNSKPMALYSLESIKMSFIDLSKMPSLLFGSEIFPVSFHVKSSSSDCTTESSRTFPEHCAPARLALGEALQCPSQPPKWTFSFFLSHGCPGMATFREDTGIHSQTHTQAPLQPPALLQDYGGTAIVQTRANCSVLGLHTLLALCSPGCYRIWTKKRNFSSHMPTLQRLFMTQFTQGLKGLRSPSSIADKVFCSLPYSVGRVLSIWSHHGPSACSFEISSLHSTHSKRQSSLGTTSSHTMLPYVPLPGMEATYNTSGSQTRLEPPFPALVPKSCLVAESAVSKLLLSASEFQVPGLDELDDVTAACPCPQSSPPEQKEAEPEKRPKKVSQIRIRKTIPRPDPNLTPMGLPRPKRLKKKEFSLEEIYTNKNYKSPPANRCLETIFEEPKERNGTLISISQQKRKRVLEFQDFTVPRKRRARGKVKVAGSFTRAQKAAVQSQELDALLIQKLMELENFFAKEEEQERSSGC</sequence>
<reference evidence="5" key="3">
    <citation type="submission" date="2025-05" db="UniProtKB">
        <authorList>
            <consortium name="Ensembl"/>
        </authorList>
    </citation>
    <scope>IDENTIFICATION</scope>
</reference>
<dbReference type="RefSeq" id="XP_035126155.1">
    <property type="nucleotide sequence ID" value="XM_035270264.2"/>
</dbReference>
<feature type="compositionally biased region" description="Polar residues" evidence="2">
    <location>
        <begin position="721"/>
        <end position="736"/>
    </location>
</feature>
<feature type="region of interest" description="Disordered" evidence="2">
    <location>
        <begin position="973"/>
        <end position="1004"/>
    </location>
</feature>
<evidence type="ECO:0000313" key="5">
    <source>
        <dbReference type="Ensembl" id="ENSCJAP00000020570.2"/>
    </source>
</evidence>
<dbReference type="PANTHER" id="PTHR14522:SF0">
    <property type="entry name" value="PROTEIN PRR14L"/>
    <property type="match status" value="1"/>
</dbReference>
<dbReference type="RefSeq" id="XP_009007895.1">
    <property type="nucleotide sequence ID" value="XM_009009647.4"/>
</dbReference>
<name>F7GJQ7_CALJA</name>
<feature type="region of interest" description="Disordered" evidence="2">
    <location>
        <begin position="1337"/>
        <end position="1374"/>
    </location>
</feature>
<feature type="domain" description="Tantalus-like" evidence="3">
    <location>
        <begin position="2030"/>
        <end position="2087"/>
    </location>
</feature>
<reference evidence="4" key="2">
    <citation type="journal article" date="2014" name="Gigascience">
        <title>De novo assembly of the common marmoset transcriptome from NextGen mRNA sequences.</title>
        <authorList>
            <person name="Maudhoo M.D."/>
            <person name="Ren D."/>
            <person name="Gradnigo J.S."/>
            <person name="Gibbs R.M."/>
            <person name="Lubker A.C."/>
            <person name="Moriyama E.N."/>
            <person name="French J.A."/>
            <person name="Norgren R.B.Jr."/>
        </authorList>
    </citation>
    <scope>NUCLEOTIDE SEQUENCE</scope>
    <source>
        <tissue evidence="4">Cerebellum</tissue>
    </source>
</reference>
<gene>
    <name evidence="4 5" type="primary">PRR14L</name>
</gene>
<evidence type="ECO:0000256" key="1">
    <source>
        <dbReference type="ARBA" id="ARBA00022553"/>
    </source>
</evidence>
<dbReference type="eggNOG" id="ENOG502RJ6E">
    <property type="taxonomic scope" value="Eukaryota"/>
</dbReference>
<dbReference type="KEGG" id="cjc:100400343"/>
<dbReference type="OMA" id="MSCHDES"/>
<evidence type="ECO:0000313" key="4">
    <source>
        <dbReference type="EMBL" id="JAB49301.1"/>
    </source>
</evidence>
<protein>
    <submittedName>
        <fullName evidence="5">Proline rich 14 like</fullName>
    </submittedName>
    <submittedName>
        <fullName evidence="4">Protein PRR14L</fullName>
    </submittedName>
</protein>
<dbReference type="InterPro" id="IPR026320">
    <property type="entry name" value="PRR14"/>
</dbReference>
<dbReference type="GeneID" id="100400343"/>
<dbReference type="RefSeq" id="XP_054096387.1">
    <property type="nucleotide sequence ID" value="XM_054240412.1"/>
</dbReference>
<feature type="region of interest" description="Disordered" evidence="2">
    <location>
        <begin position="1585"/>
        <end position="1609"/>
    </location>
</feature>
<dbReference type="RefSeq" id="XP_035126150.1">
    <property type="nucleotide sequence ID" value="XM_035270259.2"/>
</dbReference>
<evidence type="ECO:0000313" key="6">
    <source>
        <dbReference type="Proteomes" id="UP000008225"/>
    </source>
</evidence>
<reference evidence="5" key="1">
    <citation type="submission" date="2009-03" db="EMBL/GenBank/DDBJ databases">
        <authorList>
            <person name="Warren W."/>
            <person name="Ye L."/>
            <person name="Minx P."/>
            <person name="Worley K."/>
            <person name="Gibbs R."/>
            <person name="Wilson R.K."/>
        </authorList>
    </citation>
    <scope>NUCLEOTIDE SEQUENCE [LARGE SCALE GENOMIC DNA]</scope>
</reference>
<dbReference type="CTD" id="253143"/>
<organism evidence="5 6">
    <name type="scientific">Callithrix jacchus</name>
    <name type="common">White-tufted-ear marmoset</name>
    <name type="synonym">Simia Jacchus</name>
    <dbReference type="NCBI Taxonomy" id="9483"/>
    <lineage>
        <taxon>Eukaryota</taxon>
        <taxon>Metazoa</taxon>
        <taxon>Chordata</taxon>
        <taxon>Craniata</taxon>
        <taxon>Vertebrata</taxon>
        <taxon>Euteleostomi</taxon>
        <taxon>Mammalia</taxon>
        <taxon>Eutheria</taxon>
        <taxon>Euarchontoglires</taxon>
        <taxon>Primates</taxon>
        <taxon>Haplorrhini</taxon>
        <taxon>Platyrrhini</taxon>
        <taxon>Cebidae</taxon>
        <taxon>Callitrichinae</taxon>
        <taxon>Callithrix</taxon>
        <taxon>Callithrix</taxon>
    </lineage>
</organism>
<dbReference type="OrthoDB" id="6163216at2759"/>
<dbReference type="Proteomes" id="UP000008225">
    <property type="component" value="Chromosome 1"/>
</dbReference>
<dbReference type="RefSeq" id="XP_054096384.1">
    <property type="nucleotide sequence ID" value="XM_054240409.1"/>
</dbReference>
<dbReference type="Pfam" id="PF15386">
    <property type="entry name" value="Tantalus"/>
    <property type="match status" value="1"/>
</dbReference>
<dbReference type="GeneTree" id="ENSGT00520000055626"/>
<proteinExistence type="evidence at transcript level"/>
<keyword evidence="6" id="KW-1185">Reference proteome</keyword>
<dbReference type="STRING" id="9483.ENSCJAP00000020570"/>
<dbReference type="Bgee" id="ENSCJAG00000011163">
    <property type="expression patterns" value="Expressed in ovary and 6 other cell types or tissues"/>
</dbReference>
<dbReference type="RefSeq" id="XP_017818681.1">
    <property type="nucleotide sequence ID" value="XM_017963192.3"/>
</dbReference>